<evidence type="ECO:0000313" key="2">
    <source>
        <dbReference type="EMBL" id="KAF0723679.1"/>
    </source>
</evidence>
<feature type="chain" id="PRO_5026124497" description="RxLR effector protein" evidence="1">
    <location>
        <begin position="21"/>
        <end position="112"/>
    </location>
</feature>
<evidence type="ECO:0000313" key="3">
    <source>
        <dbReference type="Proteomes" id="UP000481153"/>
    </source>
</evidence>
<dbReference type="VEuPathDB" id="FungiDB:AeMF1_005210"/>
<feature type="signal peptide" evidence="1">
    <location>
        <begin position="1"/>
        <end position="20"/>
    </location>
</feature>
<keyword evidence="3" id="KW-1185">Reference proteome</keyword>
<dbReference type="AlphaFoldDB" id="A0A6G0W9Z1"/>
<name>A0A6G0W9Z1_9STRA</name>
<proteinExistence type="predicted"/>
<dbReference type="Proteomes" id="UP000481153">
    <property type="component" value="Unassembled WGS sequence"/>
</dbReference>
<gene>
    <name evidence="2" type="ORF">Ae201684_017454</name>
</gene>
<protein>
    <recommendedName>
        <fullName evidence="4">RxLR effector protein</fullName>
    </recommendedName>
</protein>
<keyword evidence="1" id="KW-0732">Signal</keyword>
<organism evidence="2 3">
    <name type="scientific">Aphanomyces euteiches</name>
    <dbReference type="NCBI Taxonomy" id="100861"/>
    <lineage>
        <taxon>Eukaryota</taxon>
        <taxon>Sar</taxon>
        <taxon>Stramenopiles</taxon>
        <taxon>Oomycota</taxon>
        <taxon>Saprolegniomycetes</taxon>
        <taxon>Saprolegniales</taxon>
        <taxon>Verrucalvaceae</taxon>
        <taxon>Aphanomyces</taxon>
    </lineage>
</organism>
<accession>A0A6G0W9Z1</accession>
<reference evidence="2 3" key="1">
    <citation type="submission" date="2019-07" db="EMBL/GenBank/DDBJ databases">
        <title>Genomics analysis of Aphanomyces spp. identifies a new class of oomycete effector associated with host adaptation.</title>
        <authorList>
            <person name="Gaulin E."/>
        </authorList>
    </citation>
    <scope>NUCLEOTIDE SEQUENCE [LARGE SCALE GENOMIC DNA]</scope>
    <source>
        <strain evidence="2 3">ATCC 201684</strain>
    </source>
</reference>
<evidence type="ECO:0000256" key="1">
    <source>
        <dbReference type="SAM" id="SignalP"/>
    </source>
</evidence>
<dbReference type="EMBL" id="VJMJ01000297">
    <property type="protein sequence ID" value="KAF0723679.1"/>
    <property type="molecule type" value="Genomic_DNA"/>
</dbReference>
<evidence type="ECO:0008006" key="4">
    <source>
        <dbReference type="Google" id="ProtNLM"/>
    </source>
</evidence>
<sequence length="112" mass="12878">MRPSALFLVFLMLLAVVTSASHTKQHLQGAVKVYDEPNAETFVYMPKNNNGQERPVVVEVAQVPEQKFGAQRQSFKSFFQRLAEVSRMAFKSLEKSEKDFWGFAVFVRMMNK</sequence>
<comment type="caution">
    <text evidence="2">The sequence shown here is derived from an EMBL/GenBank/DDBJ whole genome shotgun (WGS) entry which is preliminary data.</text>
</comment>